<dbReference type="Pfam" id="PF00512">
    <property type="entry name" value="HisKA"/>
    <property type="match status" value="1"/>
</dbReference>
<dbReference type="EMBL" id="CP054056">
    <property type="protein sequence ID" value="QKJ25924.1"/>
    <property type="molecule type" value="Genomic_DNA"/>
</dbReference>
<evidence type="ECO:0000256" key="8">
    <source>
        <dbReference type="ARBA" id="ARBA00022777"/>
    </source>
</evidence>
<evidence type="ECO:0000256" key="3">
    <source>
        <dbReference type="ARBA" id="ARBA00012438"/>
    </source>
</evidence>
<dbReference type="InterPro" id="IPR050351">
    <property type="entry name" value="BphY/WalK/GraS-like"/>
</dbReference>
<dbReference type="AlphaFoldDB" id="A0A7D4PYD5"/>
<dbReference type="EC" id="2.7.13.3" evidence="3"/>
<keyword evidence="7" id="KW-0547">Nucleotide-binding</keyword>
<dbReference type="GO" id="GO:0005886">
    <property type="term" value="C:plasma membrane"/>
    <property type="evidence" value="ECO:0007669"/>
    <property type="project" value="UniProtKB-SubCell"/>
</dbReference>
<comment type="subcellular location">
    <subcellularLocation>
        <location evidence="2">Cell membrane</location>
    </subcellularLocation>
</comment>
<evidence type="ECO:0000256" key="7">
    <source>
        <dbReference type="ARBA" id="ARBA00022741"/>
    </source>
</evidence>
<evidence type="ECO:0000256" key="2">
    <source>
        <dbReference type="ARBA" id="ARBA00004236"/>
    </source>
</evidence>
<evidence type="ECO:0000256" key="4">
    <source>
        <dbReference type="ARBA" id="ARBA00022475"/>
    </source>
</evidence>
<dbReference type="GO" id="GO:0000155">
    <property type="term" value="F:phosphorelay sensor kinase activity"/>
    <property type="evidence" value="ECO:0007669"/>
    <property type="project" value="InterPro"/>
</dbReference>
<accession>A0A7D4PYD5</accession>
<dbReference type="FunFam" id="3.30.565.10:FF:000006">
    <property type="entry name" value="Sensor histidine kinase WalK"/>
    <property type="match status" value="1"/>
</dbReference>
<dbReference type="SUPFAM" id="SSF47384">
    <property type="entry name" value="Homodimeric domain of signal transducing histidine kinase"/>
    <property type="match status" value="1"/>
</dbReference>
<dbReference type="InterPro" id="IPR003594">
    <property type="entry name" value="HATPase_dom"/>
</dbReference>
<evidence type="ECO:0000313" key="14">
    <source>
        <dbReference type="EMBL" id="QKJ25924.1"/>
    </source>
</evidence>
<dbReference type="CDD" id="cd00082">
    <property type="entry name" value="HisKA"/>
    <property type="match status" value="1"/>
</dbReference>
<evidence type="ECO:0000256" key="12">
    <source>
        <dbReference type="ARBA" id="ARBA00039401"/>
    </source>
</evidence>
<dbReference type="Pfam" id="PF02518">
    <property type="entry name" value="HATPase_c"/>
    <property type="match status" value="1"/>
</dbReference>
<dbReference type="Gene3D" id="3.30.565.10">
    <property type="entry name" value="Histidine kinase-like ATPase, C-terminal domain"/>
    <property type="match status" value="1"/>
</dbReference>
<organism evidence="14 15">
    <name type="scientific">Aquiluna borgnonia</name>
    <dbReference type="NCBI Taxonomy" id="2499157"/>
    <lineage>
        <taxon>Bacteria</taxon>
        <taxon>Bacillati</taxon>
        <taxon>Actinomycetota</taxon>
        <taxon>Actinomycetes</taxon>
        <taxon>Micrococcales</taxon>
        <taxon>Microbacteriaceae</taxon>
        <taxon>Luna cluster</taxon>
        <taxon>Luna-1 subcluster</taxon>
        <taxon>Aquiluna</taxon>
    </lineage>
</organism>
<dbReference type="CDD" id="cd00075">
    <property type="entry name" value="HATPase"/>
    <property type="match status" value="1"/>
</dbReference>
<proteinExistence type="predicted"/>
<keyword evidence="5" id="KW-0597">Phosphoprotein</keyword>
<dbReference type="InterPro" id="IPR005467">
    <property type="entry name" value="His_kinase_dom"/>
</dbReference>
<dbReference type="GO" id="GO:0016036">
    <property type="term" value="P:cellular response to phosphate starvation"/>
    <property type="evidence" value="ECO:0007669"/>
    <property type="project" value="TreeGrafter"/>
</dbReference>
<evidence type="ECO:0000256" key="9">
    <source>
        <dbReference type="ARBA" id="ARBA00022840"/>
    </source>
</evidence>
<dbReference type="Proteomes" id="UP000501003">
    <property type="component" value="Chromosome"/>
</dbReference>
<dbReference type="GO" id="GO:0005524">
    <property type="term" value="F:ATP binding"/>
    <property type="evidence" value="ECO:0007669"/>
    <property type="project" value="UniProtKB-KW"/>
</dbReference>
<name>A0A7D4PYD5_9MICO</name>
<dbReference type="PANTHER" id="PTHR45453:SF1">
    <property type="entry name" value="PHOSPHATE REGULON SENSOR PROTEIN PHOR"/>
    <property type="match status" value="1"/>
</dbReference>
<evidence type="ECO:0000313" key="15">
    <source>
        <dbReference type="Proteomes" id="UP000501003"/>
    </source>
</evidence>
<evidence type="ECO:0000256" key="6">
    <source>
        <dbReference type="ARBA" id="ARBA00022679"/>
    </source>
</evidence>
<evidence type="ECO:0000256" key="11">
    <source>
        <dbReference type="ARBA" id="ARBA00023136"/>
    </source>
</evidence>
<keyword evidence="9" id="KW-0067">ATP-binding</keyword>
<dbReference type="FunFam" id="1.10.287.130:FF:000008">
    <property type="entry name" value="Two-component sensor histidine kinase"/>
    <property type="match status" value="1"/>
</dbReference>
<evidence type="ECO:0000256" key="10">
    <source>
        <dbReference type="ARBA" id="ARBA00023012"/>
    </source>
</evidence>
<sequence>MGFIAARRVAKEVESEFQAFQTVASQVVDVIATAGVVLDQFNNVVRASPGAVQFGLVQNRRLIHAALVKLVDRARISSGAVKEDVVLETGLRRDQVWVDARAARFGENYVMLIVEDRTESKKLEDTRRDFVANVSHELKTPIGAIGLLAEAIVGAADDPQMVQKFAGSMQKESQRLANLVQELIQLSKVQGAKLGENTVSIDLAAAITDAVERNHLLAEQRNIKVVSAAEPGVKIRGDYEMLTTAIRNLIENAIVYSNPGSQVGVGLREVEGIAEIAITDSGIGIPESEQERIFERFYRVDPSRSRETGGTGLGLSIVKHTALNHGGEVRLFSKVGIGSTFTFRVPIENQES</sequence>
<evidence type="ECO:0000259" key="13">
    <source>
        <dbReference type="PROSITE" id="PS50109"/>
    </source>
</evidence>
<dbReference type="KEGG" id="aqg:HRU87_01570"/>
<gene>
    <name evidence="14" type="ORF">HRU87_01570</name>
</gene>
<keyword evidence="8 14" id="KW-0418">Kinase</keyword>
<dbReference type="SMART" id="SM00388">
    <property type="entry name" value="HisKA"/>
    <property type="match status" value="1"/>
</dbReference>
<keyword evidence="6" id="KW-0808">Transferase</keyword>
<dbReference type="PANTHER" id="PTHR45453">
    <property type="entry name" value="PHOSPHATE REGULON SENSOR PROTEIN PHOR"/>
    <property type="match status" value="1"/>
</dbReference>
<dbReference type="SUPFAM" id="SSF55874">
    <property type="entry name" value="ATPase domain of HSP90 chaperone/DNA topoisomerase II/histidine kinase"/>
    <property type="match status" value="1"/>
</dbReference>
<reference evidence="14 15" key="1">
    <citation type="submission" date="2020-05" db="EMBL/GenBank/DDBJ databases">
        <title>Aquirufa sp. strain 15G-AUS-rot a new Aquirufa species.</title>
        <authorList>
            <person name="Pitt A."/>
            <person name="Hahn M.W."/>
        </authorList>
    </citation>
    <scope>NUCLEOTIDE SEQUENCE [LARGE SCALE GENOMIC DNA]</scope>
    <source>
        <strain evidence="14 15">15G-AUS-rot</strain>
    </source>
</reference>
<feature type="domain" description="Histidine kinase" evidence="13">
    <location>
        <begin position="133"/>
        <end position="349"/>
    </location>
</feature>
<evidence type="ECO:0000256" key="1">
    <source>
        <dbReference type="ARBA" id="ARBA00000085"/>
    </source>
</evidence>
<dbReference type="InterPro" id="IPR036890">
    <property type="entry name" value="HATPase_C_sf"/>
</dbReference>
<protein>
    <recommendedName>
        <fullName evidence="12">Sensor-like histidine kinase SenX3</fullName>
        <ecNumber evidence="3">2.7.13.3</ecNumber>
    </recommendedName>
</protein>
<dbReference type="Gene3D" id="1.10.287.130">
    <property type="match status" value="1"/>
</dbReference>
<dbReference type="GO" id="GO:0004721">
    <property type="term" value="F:phosphoprotein phosphatase activity"/>
    <property type="evidence" value="ECO:0007669"/>
    <property type="project" value="TreeGrafter"/>
</dbReference>
<comment type="catalytic activity">
    <reaction evidence="1">
        <text>ATP + protein L-histidine = ADP + protein N-phospho-L-histidine.</text>
        <dbReference type="EC" id="2.7.13.3"/>
    </reaction>
</comment>
<dbReference type="SMART" id="SM00387">
    <property type="entry name" value="HATPase_c"/>
    <property type="match status" value="1"/>
</dbReference>
<dbReference type="PRINTS" id="PR00344">
    <property type="entry name" value="BCTRLSENSOR"/>
</dbReference>
<dbReference type="PROSITE" id="PS50109">
    <property type="entry name" value="HIS_KIN"/>
    <property type="match status" value="1"/>
</dbReference>
<keyword evidence="15" id="KW-1185">Reference proteome</keyword>
<keyword evidence="10" id="KW-0902">Two-component regulatory system</keyword>
<evidence type="ECO:0000256" key="5">
    <source>
        <dbReference type="ARBA" id="ARBA00022553"/>
    </source>
</evidence>
<dbReference type="InterPro" id="IPR036097">
    <property type="entry name" value="HisK_dim/P_sf"/>
</dbReference>
<dbReference type="InterPro" id="IPR004358">
    <property type="entry name" value="Sig_transdc_His_kin-like_C"/>
</dbReference>
<dbReference type="InterPro" id="IPR003661">
    <property type="entry name" value="HisK_dim/P_dom"/>
</dbReference>
<keyword evidence="4" id="KW-1003">Cell membrane</keyword>
<keyword evidence="11" id="KW-0472">Membrane</keyword>